<sequence>MDFTCACPQAHASKPKNNPKLFSSSCLHTGTTWHLGSDCGIAINKAGLFAGTSVVAAAILVAIGVLATYLIVFKKKERRNRDNKGAIIDQWLEDDFEWPSPDRTTDIYTGIFQNPYNTEGGQNIYQQENTPTYNPHPSLRISDAPRLHFPNEPQIQLHNMPSSFIRTSRPNMYTSSQI</sequence>
<evidence type="ECO:0000313" key="2">
    <source>
        <dbReference type="EMBL" id="KAJ8338248.1"/>
    </source>
</evidence>
<dbReference type="AlphaFoldDB" id="A0A9Q1IDY3"/>
<dbReference type="OrthoDB" id="7493297at2759"/>
<keyword evidence="3" id="KW-1185">Reference proteome</keyword>
<comment type="caution">
    <text evidence="2">The sequence shown here is derived from an EMBL/GenBank/DDBJ whole genome shotgun (WGS) entry which is preliminary data.</text>
</comment>
<gene>
    <name evidence="2" type="ORF">SKAU_G00372140</name>
</gene>
<keyword evidence="1" id="KW-0472">Membrane</keyword>
<keyword evidence="1" id="KW-0812">Transmembrane</keyword>
<organism evidence="2 3">
    <name type="scientific">Synaphobranchus kaupii</name>
    <name type="common">Kaup's arrowtooth eel</name>
    <dbReference type="NCBI Taxonomy" id="118154"/>
    <lineage>
        <taxon>Eukaryota</taxon>
        <taxon>Metazoa</taxon>
        <taxon>Chordata</taxon>
        <taxon>Craniata</taxon>
        <taxon>Vertebrata</taxon>
        <taxon>Euteleostomi</taxon>
        <taxon>Actinopterygii</taxon>
        <taxon>Neopterygii</taxon>
        <taxon>Teleostei</taxon>
        <taxon>Anguilliformes</taxon>
        <taxon>Synaphobranchidae</taxon>
        <taxon>Synaphobranchus</taxon>
    </lineage>
</organism>
<dbReference type="EMBL" id="JAINUF010000018">
    <property type="protein sequence ID" value="KAJ8338248.1"/>
    <property type="molecule type" value="Genomic_DNA"/>
</dbReference>
<protein>
    <submittedName>
        <fullName evidence="2">Uncharacterized protein</fullName>
    </submittedName>
</protein>
<accession>A0A9Q1IDY3</accession>
<dbReference type="Proteomes" id="UP001152622">
    <property type="component" value="Chromosome 18"/>
</dbReference>
<feature type="transmembrane region" description="Helical" evidence="1">
    <location>
        <begin position="54"/>
        <end position="73"/>
    </location>
</feature>
<proteinExistence type="predicted"/>
<keyword evidence="1" id="KW-1133">Transmembrane helix</keyword>
<reference evidence="2" key="1">
    <citation type="journal article" date="2023" name="Science">
        <title>Genome structures resolve the early diversification of teleost fishes.</title>
        <authorList>
            <person name="Parey E."/>
            <person name="Louis A."/>
            <person name="Montfort J."/>
            <person name="Bouchez O."/>
            <person name="Roques C."/>
            <person name="Iampietro C."/>
            <person name="Lluch J."/>
            <person name="Castinel A."/>
            <person name="Donnadieu C."/>
            <person name="Desvignes T."/>
            <person name="Floi Bucao C."/>
            <person name="Jouanno E."/>
            <person name="Wen M."/>
            <person name="Mejri S."/>
            <person name="Dirks R."/>
            <person name="Jansen H."/>
            <person name="Henkel C."/>
            <person name="Chen W.J."/>
            <person name="Zahm M."/>
            <person name="Cabau C."/>
            <person name="Klopp C."/>
            <person name="Thompson A.W."/>
            <person name="Robinson-Rechavi M."/>
            <person name="Braasch I."/>
            <person name="Lecointre G."/>
            <person name="Bobe J."/>
            <person name="Postlethwait J.H."/>
            <person name="Berthelot C."/>
            <person name="Roest Crollius H."/>
            <person name="Guiguen Y."/>
        </authorList>
    </citation>
    <scope>NUCLEOTIDE SEQUENCE</scope>
    <source>
        <strain evidence="2">WJC10195</strain>
    </source>
</reference>
<name>A0A9Q1IDY3_SYNKA</name>
<evidence type="ECO:0000256" key="1">
    <source>
        <dbReference type="SAM" id="Phobius"/>
    </source>
</evidence>
<evidence type="ECO:0000313" key="3">
    <source>
        <dbReference type="Proteomes" id="UP001152622"/>
    </source>
</evidence>